<feature type="transmembrane region" description="Helical" evidence="5">
    <location>
        <begin position="342"/>
        <end position="361"/>
    </location>
</feature>
<feature type="transmembrane region" description="Helical" evidence="5">
    <location>
        <begin position="96"/>
        <end position="115"/>
    </location>
</feature>
<evidence type="ECO:0000313" key="7">
    <source>
        <dbReference type="EMBL" id="RFU43042.1"/>
    </source>
</evidence>
<feature type="transmembrane region" description="Helical" evidence="5">
    <location>
        <begin position="127"/>
        <end position="148"/>
    </location>
</feature>
<evidence type="ECO:0000256" key="2">
    <source>
        <dbReference type="ARBA" id="ARBA00022692"/>
    </source>
</evidence>
<organism evidence="7 8">
    <name type="scientific">Actinomadura logoneensis</name>
    <dbReference type="NCBI Taxonomy" id="2293572"/>
    <lineage>
        <taxon>Bacteria</taxon>
        <taxon>Bacillati</taxon>
        <taxon>Actinomycetota</taxon>
        <taxon>Actinomycetes</taxon>
        <taxon>Streptosporangiales</taxon>
        <taxon>Thermomonosporaceae</taxon>
        <taxon>Actinomadura</taxon>
    </lineage>
</organism>
<dbReference type="GO" id="GO:0016020">
    <property type="term" value="C:membrane"/>
    <property type="evidence" value="ECO:0007669"/>
    <property type="project" value="UniProtKB-SubCell"/>
</dbReference>
<protein>
    <submittedName>
        <fullName evidence="7">O-antigen ligase domain-containing protein</fullName>
    </submittedName>
</protein>
<reference evidence="7 8" key="1">
    <citation type="submission" date="2018-08" db="EMBL/GenBank/DDBJ databases">
        <title>Actinomadura jelena sp. nov., a novel Actinomycete isolated from soil in Chad.</title>
        <authorList>
            <person name="Shi L."/>
        </authorList>
    </citation>
    <scope>NUCLEOTIDE SEQUENCE [LARGE SCALE GENOMIC DNA]</scope>
    <source>
        <strain evidence="7 8">NEAU-G17</strain>
    </source>
</reference>
<comment type="caution">
    <text evidence="7">The sequence shown here is derived from an EMBL/GenBank/DDBJ whole genome shotgun (WGS) entry which is preliminary data.</text>
</comment>
<dbReference type="Proteomes" id="UP000261811">
    <property type="component" value="Unassembled WGS sequence"/>
</dbReference>
<dbReference type="PANTHER" id="PTHR37422">
    <property type="entry name" value="TEICHURONIC ACID BIOSYNTHESIS PROTEIN TUAE"/>
    <property type="match status" value="1"/>
</dbReference>
<feature type="transmembrane region" description="Helical" evidence="5">
    <location>
        <begin position="396"/>
        <end position="417"/>
    </location>
</feature>
<evidence type="ECO:0000256" key="3">
    <source>
        <dbReference type="ARBA" id="ARBA00022989"/>
    </source>
</evidence>
<dbReference type="InterPro" id="IPR007016">
    <property type="entry name" value="O-antigen_ligase-rel_domated"/>
</dbReference>
<dbReference type="PANTHER" id="PTHR37422:SF13">
    <property type="entry name" value="LIPOPOLYSACCHARIDE BIOSYNTHESIS PROTEIN PA4999-RELATED"/>
    <property type="match status" value="1"/>
</dbReference>
<feature type="transmembrane region" description="Helical" evidence="5">
    <location>
        <begin position="373"/>
        <end position="390"/>
    </location>
</feature>
<dbReference type="InterPro" id="IPR051533">
    <property type="entry name" value="WaaL-like"/>
</dbReference>
<proteinExistence type="predicted"/>
<evidence type="ECO:0000313" key="8">
    <source>
        <dbReference type="Proteomes" id="UP000261811"/>
    </source>
</evidence>
<dbReference type="EMBL" id="QURH01000070">
    <property type="protein sequence ID" value="RFU43042.1"/>
    <property type="molecule type" value="Genomic_DNA"/>
</dbReference>
<evidence type="ECO:0000259" key="6">
    <source>
        <dbReference type="Pfam" id="PF04932"/>
    </source>
</evidence>
<evidence type="ECO:0000256" key="1">
    <source>
        <dbReference type="ARBA" id="ARBA00004141"/>
    </source>
</evidence>
<name>A0A372JSN6_9ACTN</name>
<evidence type="ECO:0000256" key="5">
    <source>
        <dbReference type="SAM" id="Phobius"/>
    </source>
</evidence>
<evidence type="ECO:0000256" key="4">
    <source>
        <dbReference type="ARBA" id="ARBA00023136"/>
    </source>
</evidence>
<dbReference type="AlphaFoldDB" id="A0A372JSN6"/>
<dbReference type="Pfam" id="PF04932">
    <property type="entry name" value="Wzy_C"/>
    <property type="match status" value="1"/>
</dbReference>
<feature type="transmembrane region" description="Helical" evidence="5">
    <location>
        <begin position="65"/>
        <end position="84"/>
    </location>
</feature>
<keyword evidence="4 5" id="KW-0472">Membrane</keyword>
<sequence length="454" mass="48159">MAPRADGATLGVMFALATLVVPARLVVRGTGISLTPADLVALGMGLTWLAAQFVTHSGVAKGRTAARTVASFYVAAMFACYGAANSSYLPADERNLLDHSLVLAVAFAGVTLAVCDGVRTLDRLDTLLRWVVAGGTAAAFVGALQYLFMFDLTKYMVVPLLRYTSGDNPTMVPRGGQLRVAATTGHPIEFGIVCTMVLPLAIHYALRARRAGEPSWPWWGSALLLLSGMLFSVSRSGVLTLLAIGFVLLAGWPPRMRTRALGVVAACSIAVLMIAGGLVRAIYNLFANAQADDSITARQHRYGQAAMEISKHPIFGRGDGTWHFPAYNAFDNQYIMSMVETGVLGTTALVLLFLGGIYSALRARGKAFSDPDTRDLALSVTASLAAPLVGAVTFDLLSFATITGLTFLMVGAAGALLRITRAQELPTAVPWRVRAGNTRAARAIRARVTPTRTP</sequence>
<comment type="subcellular location">
    <subcellularLocation>
        <location evidence="1">Membrane</location>
        <topology evidence="1">Multi-pass membrane protein</topology>
    </subcellularLocation>
</comment>
<dbReference type="GO" id="GO:0016874">
    <property type="term" value="F:ligase activity"/>
    <property type="evidence" value="ECO:0007669"/>
    <property type="project" value="UniProtKB-KW"/>
</dbReference>
<feature type="transmembrane region" description="Helical" evidence="5">
    <location>
        <begin position="261"/>
        <end position="283"/>
    </location>
</feature>
<keyword evidence="2 5" id="KW-0812">Transmembrane</keyword>
<accession>A0A372JSN6</accession>
<keyword evidence="8" id="KW-1185">Reference proteome</keyword>
<keyword evidence="3 5" id="KW-1133">Transmembrane helix</keyword>
<feature type="transmembrane region" description="Helical" evidence="5">
    <location>
        <begin position="222"/>
        <end position="249"/>
    </location>
</feature>
<feature type="domain" description="O-antigen ligase-related" evidence="6">
    <location>
        <begin position="221"/>
        <end position="349"/>
    </location>
</feature>
<feature type="transmembrane region" description="Helical" evidence="5">
    <location>
        <begin position="32"/>
        <end position="53"/>
    </location>
</feature>
<keyword evidence="7" id="KW-0436">Ligase</keyword>
<gene>
    <name evidence="7" type="ORF">DZF91_03410</name>
</gene>